<dbReference type="EMBL" id="CAICTM010000066">
    <property type="protein sequence ID" value="CAB9499735.1"/>
    <property type="molecule type" value="Genomic_DNA"/>
</dbReference>
<accession>A0A9N8H578</accession>
<dbReference type="AlphaFoldDB" id="A0A9N8H578"/>
<evidence type="ECO:0000313" key="1">
    <source>
        <dbReference type="EMBL" id="CAB9499735.1"/>
    </source>
</evidence>
<name>A0A9N8H578_9STRA</name>
<comment type="caution">
    <text evidence="1">The sequence shown here is derived from an EMBL/GenBank/DDBJ whole genome shotgun (WGS) entry which is preliminary data.</text>
</comment>
<dbReference type="OrthoDB" id="539213at2759"/>
<evidence type="ECO:0000313" key="2">
    <source>
        <dbReference type="Proteomes" id="UP001153069"/>
    </source>
</evidence>
<dbReference type="PANTHER" id="PTHR46586">
    <property type="entry name" value="ANKYRIN REPEAT-CONTAINING PROTEIN"/>
    <property type="match status" value="1"/>
</dbReference>
<dbReference type="PANTHER" id="PTHR46586:SF3">
    <property type="entry name" value="ANKYRIN REPEAT-CONTAINING PROTEIN"/>
    <property type="match status" value="1"/>
</dbReference>
<dbReference type="SUPFAM" id="SSF140860">
    <property type="entry name" value="Pseudo ankyrin repeat-like"/>
    <property type="match status" value="1"/>
</dbReference>
<protein>
    <submittedName>
        <fullName evidence="1">Ankyrin repeat protein</fullName>
    </submittedName>
</protein>
<dbReference type="Gene3D" id="1.25.40.20">
    <property type="entry name" value="Ankyrin repeat-containing domain"/>
    <property type="match status" value="1"/>
</dbReference>
<dbReference type="Proteomes" id="UP001153069">
    <property type="component" value="Unassembled WGS sequence"/>
</dbReference>
<organism evidence="1 2">
    <name type="scientific">Seminavis robusta</name>
    <dbReference type="NCBI Taxonomy" id="568900"/>
    <lineage>
        <taxon>Eukaryota</taxon>
        <taxon>Sar</taxon>
        <taxon>Stramenopiles</taxon>
        <taxon>Ochrophyta</taxon>
        <taxon>Bacillariophyta</taxon>
        <taxon>Bacillariophyceae</taxon>
        <taxon>Bacillariophycidae</taxon>
        <taxon>Naviculales</taxon>
        <taxon>Naviculaceae</taxon>
        <taxon>Seminavis</taxon>
    </lineage>
</organism>
<dbReference type="InterPro" id="IPR036770">
    <property type="entry name" value="Ankyrin_rpt-contain_sf"/>
</dbReference>
<dbReference type="InterPro" id="IPR052050">
    <property type="entry name" value="SecEffector_AnkRepeat"/>
</dbReference>
<sequence>MSSEPKPKKQKLDAILPALLDQKDVWINSILPFVGMGQYAFVGTVNKKMNHLYKEYCDSVEDPPMVQNHQNGTKIQATSTVTTYSAAFYNKSTAELWLSENSDTKLPQHDTVCTAIAKHGNLRVIQWAYEKGFPWNKDTCAATAKGGHLDFFKWLRENGCPWDIDTCAAAARGGHLYVLKWLCENGCRWDAHTIDFAAEGGHLELLKWAHENGCPWSVPTCAYAAQSGHLELLKAVQMAAMECSNL</sequence>
<reference evidence="1" key="1">
    <citation type="submission" date="2020-06" db="EMBL/GenBank/DDBJ databases">
        <authorList>
            <consortium name="Plant Systems Biology data submission"/>
        </authorList>
    </citation>
    <scope>NUCLEOTIDE SEQUENCE</scope>
    <source>
        <strain evidence="1">D6</strain>
    </source>
</reference>
<proteinExistence type="predicted"/>
<gene>
    <name evidence="1" type="ORF">SEMRO_67_G037820.1</name>
</gene>
<keyword evidence="2" id="KW-1185">Reference proteome</keyword>